<reference evidence="2 3" key="1">
    <citation type="submission" date="2021-01" db="EMBL/GenBank/DDBJ databases">
        <title>Sequencing the genomes of 1000 actinobacteria strains.</title>
        <authorList>
            <person name="Klenk H.-P."/>
        </authorList>
    </citation>
    <scope>NUCLEOTIDE SEQUENCE [LARGE SCALE GENOMIC DNA]</scope>
    <source>
        <strain evidence="2 3">DSM 18662</strain>
    </source>
</reference>
<dbReference type="Proteomes" id="UP000704762">
    <property type="component" value="Unassembled WGS sequence"/>
</dbReference>
<comment type="caution">
    <text evidence="2">The sequence shown here is derived from an EMBL/GenBank/DDBJ whole genome shotgun (WGS) entry which is preliminary data.</text>
</comment>
<gene>
    <name evidence="2" type="ORF">JOE57_003406</name>
</gene>
<sequence>MMWVFIFCGIALAGLVMVICYAVWLAHKASDLFSEVTVLAERGGQLADLLAQIEMPEDHSLAGVSQPDHGRGSVVDDVG</sequence>
<accession>A0ABS2RNB4</accession>
<dbReference type="RefSeq" id="WP_204919798.1">
    <property type="nucleotide sequence ID" value="NZ_BAAAQP010000003.1"/>
</dbReference>
<evidence type="ECO:0000256" key="1">
    <source>
        <dbReference type="SAM" id="MobiDB-lite"/>
    </source>
</evidence>
<organism evidence="2 3">
    <name type="scientific">Microlunatus panaciterrae</name>
    <dbReference type="NCBI Taxonomy" id="400768"/>
    <lineage>
        <taxon>Bacteria</taxon>
        <taxon>Bacillati</taxon>
        <taxon>Actinomycetota</taxon>
        <taxon>Actinomycetes</taxon>
        <taxon>Propionibacteriales</taxon>
        <taxon>Propionibacteriaceae</taxon>
        <taxon>Microlunatus</taxon>
    </lineage>
</organism>
<feature type="region of interest" description="Disordered" evidence="1">
    <location>
        <begin position="60"/>
        <end position="79"/>
    </location>
</feature>
<dbReference type="EMBL" id="JAFBCF010000001">
    <property type="protein sequence ID" value="MBM7800485.1"/>
    <property type="molecule type" value="Genomic_DNA"/>
</dbReference>
<keyword evidence="3" id="KW-1185">Reference proteome</keyword>
<protein>
    <submittedName>
        <fullName evidence="2">Uncharacterized protein</fullName>
    </submittedName>
</protein>
<name>A0ABS2RNB4_9ACTN</name>
<evidence type="ECO:0000313" key="3">
    <source>
        <dbReference type="Proteomes" id="UP000704762"/>
    </source>
</evidence>
<evidence type="ECO:0000313" key="2">
    <source>
        <dbReference type="EMBL" id="MBM7800485.1"/>
    </source>
</evidence>
<proteinExistence type="predicted"/>